<evidence type="ECO:0000313" key="4">
    <source>
        <dbReference type="EMBL" id="MDT9410071.1"/>
    </source>
</evidence>
<dbReference type="InterPro" id="IPR010982">
    <property type="entry name" value="Lambda_DNA-bd_dom_sf"/>
</dbReference>
<dbReference type="SMART" id="SM00530">
    <property type="entry name" value="HTH_XRE"/>
    <property type="match status" value="1"/>
</dbReference>
<sequence length="349" mass="38753">MYENSNGQRLRDLRFLHGMTQKAFAKALGTPQPHLSQVERGLKPAGSLIAAATFTFTPPAGFFEAPVVPYVAGSLNFRTKKLTARTMDAANTTFGELERQARAKLTGTRYLNISRNDLPDRSEPFNIQQINRIADETRAFLRIQPSGPVPNVTRAVERAGIPVVYLENPFVDITDIDGISSPQVDIDRGVITARRDPDGARTRFTRAHELGHLVMHTARRPGLESIRETEAHRFAGAFLMPVHDALEQLSPTLTLEGFAQVKARYAMSISALVRRAYELGIVSYDRYRSLNIQISSRGWRKTEPVSVVPETPLLIKDGSLSTGTHSVSEVDRPSPNRSTADVIPLFKHE</sequence>
<protein>
    <submittedName>
        <fullName evidence="4">XRE family transcriptional regulator</fullName>
    </submittedName>
</protein>
<feature type="domain" description="HTH cro/C1-type" evidence="3">
    <location>
        <begin position="10"/>
        <end position="41"/>
    </location>
</feature>
<evidence type="ECO:0000256" key="1">
    <source>
        <dbReference type="ARBA" id="ARBA00007227"/>
    </source>
</evidence>
<evidence type="ECO:0000259" key="3">
    <source>
        <dbReference type="PROSITE" id="PS50943"/>
    </source>
</evidence>
<organism evidence="4 5">
    <name type="scientific">Corynebacterium rouxii</name>
    <dbReference type="NCBI Taxonomy" id="2719119"/>
    <lineage>
        <taxon>Bacteria</taxon>
        <taxon>Bacillati</taxon>
        <taxon>Actinomycetota</taxon>
        <taxon>Actinomycetes</taxon>
        <taxon>Mycobacteriales</taxon>
        <taxon>Corynebacteriaceae</taxon>
        <taxon>Corynebacterium</taxon>
    </lineage>
</organism>
<dbReference type="Pfam" id="PF06114">
    <property type="entry name" value="Peptidase_M78"/>
    <property type="match status" value="1"/>
</dbReference>
<comment type="similarity">
    <text evidence="1">Belongs to the short-chain fatty acyl-CoA assimilation regulator (ScfR) family.</text>
</comment>
<dbReference type="PANTHER" id="PTHR43236">
    <property type="entry name" value="ANTITOXIN HIGA1"/>
    <property type="match status" value="1"/>
</dbReference>
<dbReference type="Gene3D" id="1.10.260.40">
    <property type="entry name" value="lambda repressor-like DNA-binding domains"/>
    <property type="match status" value="1"/>
</dbReference>
<comment type="caution">
    <text evidence="4">The sequence shown here is derived from an EMBL/GenBank/DDBJ whole genome shotgun (WGS) entry which is preliminary data.</text>
</comment>
<dbReference type="CDD" id="cd00093">
    <property type="entry name" value="HTH_XRE"/>
    <property type="match status" value="1"/>
</dbReference>
<dbReference type="SUPFAM" id="SSF47413">
    <property type="entry name" value="lambda repressor-like DNA-binding domains"/>
    <property type="match status" value="1"/>
</dbReference>
<dbReference type="InterPro" id="IPR010359">
    <property type="entry name" value="IrrE_HExxH"/>
</dbReference>
<proteinExistence type="inferred from homology"/>
<dbReference type="Pfam" id="PF01381">
    <property type="entry name" value="HTH_3"/>
    <property type="match status" value="1"/>
</dbReference>
<evidence type="ECO:0000256" key="2">
    <source>
        <dbReference type="SAM" id="MobiDB-lite"/>
    </source>
</evidence>
<gene>
    <name evidence="4" type="ORF">P8T80_01480</name>
</gene>
<dbReference type="InterPro" id="IPR052345">
    <property type="entry name" value="Rad_response_metalloprotease"/>
</dbReference>
<dbReference type="RefSeq" id="WP_315643144.1">
    <property type="nucleotide sequence ID" value="NZ_JARUHM010000003.1"/>
</dbReference>
<dbReference type="Proteomes" id="UP001265983">
    <property type="component" value="Unassembled WGS sequence"/>
</dbReference>
<name>A0ABU3PJR1_9CORY</name>
<evidence type="ECO:0000313" key="5">
    <source>
        <dbReference type="Proteomes" id="UP001265983"/>
    </source>
</evidence>
<dbReference type="PROSITE" id="PS50943">
    <property type="entry name" value="HTH_CROC1"/>
    <property type="match status" value="1"/>
</dbReference>
<accession>A0ABU3PJR1</accession>
<keyword evidence="5" id="KW-1185">Reference proteome</keyword>
<dbReference type="EMBL" id="JARUHM010000003">
    <property type="protein sequence ID" value="MDT9410071.1"/>
    <property type="molecule type" value="Genomic_DNA"/>
</dbReference>
<feature type="region of interest" description="Disordered" evidence="2">
    <location>
        <begin position="317"/>
        <end position="349"/>
    </location>
</feature>
<dbReference type="InterPro" id="IPR001387">
    <property type="entry name" value="Cro/C1-type_HTH"/>
</dbReference>
<reference evidence="4 5" key="1">
    <citation type="submission" date="2023-03" db="EMBL/GenBank/DDBJ databases">
        <title>Whole genome sequence of the first Corynebacterium rouxii strains isolated in Brazil: a recent member of Corynebacterium diphtheriae complex.</title>
        <authorList>
            <person name="Vieira V."/>
            <person name="Ramos J.N."/>
            <person name="Araujo M.R.B."/>
            <person name="Baio P.V."/>
            <person name="Sant'Anna L.O."/>
            <person name="Veras J.F.C."/>
            <person name="Vieira E.M.D."/>
            <person name="Sousa M.A.B."/>
            <person name="Camargo C.H."/>
            <person name="Sacchi C.T."/>
            <person name="Campos K.R."/>
            <person name="Santos M.B.N."/>
            <person name="Bokermann S."/>
            <person name="Alvim L.B."/>
            <person name="Santos L.S."/>
            <person name="Mattos-Guaraldi A.L."/>
        </authorList>
    </citation>
    <scope>NUCLEOTIDE SEQUENCE [LARGE SCALE GENOMIC DNA]</scope>
    <source>
        <strain evidence="4 5">70862</strain>
    </source>
</reference>
<dbReference type="Gene3D" id="1.10.10.2910">
    <property type="match status" value="1"/>
</dbReference>
<dbReference type="PANTHER" id="PTHR43236:SF1">
    <property type="entry name" value="BLL7220 PROTEIN"/>
    <property type="match status" value="1"/>
</dbReference>